<protein>
    <submittedName>
        <fullName evidence="2">Gamma glutamyl transpeptidases, putative</fullName>
        <ecNumber evidence="2">2.3.2.2</ecNumber>
    </submittedName>
</protein>
<dbReference type="GO" id="GO:0103068">
    <property type="term" value="F:leukotriene C4 gamma-glutamyl transferase activity"/>
    <property type="evidence" value="ECO:0007669"/>
    <property type="project" value="UniProtKB-EC"/>
</dbReference>
<proteinExistence type="predicted"/>
<accession>B9TD25</accession>
<sequence>ANQDLHSFDGRETAPADVSATYFLTAEGKPEAFLDAVIGGHSVGAPGVLRMLALAHRRFGKLPWADLFQPAIALAERGFPISPRLAGLLRDTPKMTASPDLVAYFFADGQPKPAGTLLRNAAYAQTLRVLARDGDKPFYDGAIARAIVEKVQRNPVRPGKLALTDLRRYRAVERPPVCASFRQYAVCGAPPPTAGGIAVLGILGLLERFPDRALAPESTSFVHLFAEASRLAFADRDAWVADPDFVDVPVRGLLDPDYLATRSRLIDPTRAQAEVRAGQPPQRKRLTARQPRPS</sequence>
<dbReference type="Gene3D" id="1.10.246.130">
    <property type="match status" value="1"/>
</dbReference>
<dbReference type="Proteomes" id="UP000008311">
    <property type="component" value="Unassembled WGS sequence"/>
</dbReference>
<reference evidence="3" key="1">
    <citation type="journal article" date="2010" name="Nat. Biotechnol.">
        <title>Draft genome sequence of the oilseed species Ricinus communis.</title>
        <authorList>
            <person name="Chan A.P."/>
            <person name="Crabtree J."/>
            <person name="Zhao Q."/>
            <person name="Lorenzi H."/>
            <person name="Orvis J."/>
            <person name="Puiu D."/>
            <person name="Melake-Berhan A."/>
            <person name="Jones K.M."/>
            <person name="Redman J."/>
            <person name="Chen G."/>
            <person name="Cahoon E.B."/>
            <person name="Gedil M."/>
            <person name="Stanke M."/>
            <person name="Haas B.J."/>
            <person name="Wortman J.R."/>
            <person name="Fraser-Liggett C.M."/>
            <person name="Ravel J."/>
            <person name="Rabinowicz P.D."/>
        </authorList>
    </citation>
    <scope>NUCLEOTIDE SEQUENCE [LARGE SCALE GENOMIC DNA]</scope>
    <source>
        <strain evidence="3">cv. Hale</strain>
    </source>
</reference>
<evidence type="ECO:0000313" key="3">
    <source>
        <dbReference type="Proteomes" id="UP000008311"/>
    </source>
</evidence>
<keyword evidence="3" id="KW-1185">Reference proteome</keyword>
<dbReference type="PANTHER" id="PTHR43199">
    <property type="entry name" value="GLUTATHIONE HYDROLASE"/>
    <property type="match status" value="1"/>
</dbReference>
<dbReference type="InterPro" id="IPR043138">
    <property type="entry name" value="GGT_lsub"/>
</dbReference>
<dbReference type="PANTHER" id="PTHR43199:SF1">
    <property type="entry name" value="GLUTATHIONE HYDROLASE PROENZYME"/>
    <property type="match status" value="1"/>
</dbReference>
<feature type="non-terminal residue" evidence="2">
    <location>
        <position position="1"/>
    </location>
</feature>
<evidence type="ECO:0000313" key="2">
    <source>
        <dbReference type="EMBL" id="EEF26241.1"/>
    </source>
</evidence>
<keyword evidence="2" id="KW-0808">Transferase</keyword>
<dbReference type="PRINTS" id="PR01210">
    <property type="entry name" value="GGTRANSPTASE"/>
</dbReference>
<feature type="region of interest" description="Disordered" evidence="1">
    <location>
        <begin position="270"/>
        <end position="294"/>
    </location>
</feature>
<dbReference type="STRING" id="3988.B9TD25"/>
<dbReference type="InterPro" id="IPR029055">
    <property type="entry name" value="Ntn_hydrolases_N"/>
</dbReference>
<keyword evidence="2" id="KW-0012">Acyltransferase</keyword>
<dbReference type="Pfam" id="PF01019">
    <property type="entry name" value="G_glu_transpept"/>
    <property type="match status" value="1"/>
</dbReference>
<dbReference type="EC" id="2.3.2.2" evidence="2"/>
<dbReference type="InParanoid" id="B9TD25"/>
<dbReference type="InterPro" id="IPR051792">
    <property type="entry name" value="GGT_bact"/>
</dbReference>
<dbReference type="SUPFAM" id="SSF56235">
    <property type="entry name" value="N-terminal nucleophile aminohydrolases (Ntn hydrolases)"/>
    <property type="match status" value="1"/>
</dbReference>
<name>B9TD25_RICCO</name>
<dbReference type="eggNOG" id="KOG2410">
    <property type="taxonomic scope" value="Eukaryota"/>
</dbReference>
<organism evidence="2 3">
    <name type="scientific">Ricinus communis</name>
    <name type="common">Castor bean</name>
    <dbReference type="NCBI Taxonomy" id="3988"/>
    <lineage>
        <taxon>Eukaryota</taxon>
        <taxon>Viridiplantae</taxon>
        <taxon>Streptophyta</taxon>
        <taxon>Embryophyta</taxon>
        <taxon>Tracheophyta</taxon>
        <taxon>Spermatophyta</taxon>
        <taxon>Magnoliopsida</taxon>
        <taxon>eudicotyledons</taxon>
        <taxon>Gunneridae</taxon>
        <taxon>Pentapetalae</taxon>
        <taxon>rosids</taxon>
        <taxon>fabids</taxon>
        <taxon>Malpighiales</taxon>
        <taxon>Euphorbiaceae</taxon>
        <taxon>Acalyphoideae</taxon>
        <taxon>Acalypheae</taxon>
        <taxon>Ricinus</taxon>
    </lineage>
</organism>
<gene>
    <name evidence="2" type="ORF">RCOM_1951520</name>
</gene>
<evidence type="ECO:0000256" key="1">
    <source>
        <dbReference type="SAM" id="MobiDB-lite"/>
    </source>
</evidence>
<dbReference type="EMBL" id="EQ977825">
    <property type="protein sequence ID" value="EEF26241.1"/>
    <property type="molecule type" value="Genomic_DNA"/>
</dbReference>
<dbReference type="AlphaFoldDB" id="B9TD25"/>